<gene>
    <name evidence="1" type="ORF">VQ7734_04541</name>
</gene>
<dbReference type="STRING" id="1117707.VQ7734_04541"/>
<dbReference type="AlphaFoldDB" id="A0A1M7Z1E6"/>
<evidence type="ECO:0000313" key="1">
    <source>
        <dbReference type="EMBL" id="SHO58769.1"/>
    </source>
</evidence>
<reference evidence="2" key="1">
    <citation type="submission" date="2016-12" db="EMBL/GenBank/DDBJ databases">
        <authorList>
            <person name="Rodrigo-Torres L."/>
            <person name="Arahal R.D."/>
            <person name="Lucena T."/>
        </authorList>
    </citation>
    <scope>NUCLEOTIDE SEQUENCE [LARGE SCALE GENOMIC DNA]</scope>
</reference>
<protein>
    <submittedName>
        <fullName evidence="1">Uncharacterized protein</fullName>
    </submittedName>
</protein>
<keyword evidence="2" id="KW-1185">Reference proteome</keyword>
<proteinExistence type="predicted"/>
<accession>A0A1M7Z1E6</accession>
<name>A0A1M7Z1E6_9VIBR</name>
<dbReference type="EMBL" id="FRFG01000078">
    <property type="protein sequence ID" value="SHO58769.1"/>
    <property type="molecule type" value="Genomic_DNA"/>
</dbReference>
<sequence>MTTERVMAFKKLRQYGCRIISTMNTPCGGVIHIEKPTAEMQVHATRIQQQYRGVHSVIYTIRFDNFTVKWNGGEYGGELCR</sequence>
<evidence type="ECO:0000313" key="2">
    <source>
        <dbReference type="Proteomes" id="UP000184600"/>
    </source>
</evidence>
<organism evidence="1 2">
    <name type="scientific">Vibrio quintilis</name>
    <dbReference type="NCBI Taxonomy" id="1117707"/>
    <lineage>
        <taxon>Bacteria</taxon>
        <taxon>Pseudomonadati</taxon>
        <taxon>Pseudomonadota</taxon>
        <taxon>Gammaproteobacteria</taxon>
        <taxon>Vibrionales</taxon>
        <taxon>Vibrionaceae</taxon>
        <taxon>Vibrio</taxon>
    </lineage>
</organism>
<dbReference type="Proteomes" id="UP000184600">
    <property type="component" value="Unassembled WGS sequence"/>
</dbReference>